<feature type="non-terminal residue" evidence="1">
    <location>
        <position position="1"/>
    </location>
</feature>
<protein>
    <submittedName>
        <fullName evidence="1">Uncharacterized protein</fullName>
    </submittedName>
</protein>
<dbReference type="AlphaFoldDB" id="X0TTH9"/>
<reference evidence="1" key="1">
    <citation type="journal article" date="2014" name="Front. Microbiol.">
        <title>High frequency of phylogenetically diverse reductive dehalogenase-homologous genes in deep subseafloor sedimentary metagenomes.</title>
        <authorList>
            <person name="Kawai M."/>
            <person name="Futagami T."/>
            <person name="Toyoda A."/>
            <person name="Takaki Y."/>
            <person name="Nishi S."/>
            <person name="Hori S."/>
            <person name="Arai W."/>
            <person name="Tsubouchi T."/>
            <person name="Morono Y."/>
            <person name="Uchiyama I."/>
            <person name="Ito T."/>
            <person name="Fujiyama A."/>
            <person name="Inagaki F."/>
            <person name="Takami H."/>
        </authorList>
    </citation>
    <scope>NUCLEOTIDE SEQUENCE</scope>
    <source>
        <strain evidence="1">Expedition CK06-06</strain>
    </source>
</reference>
<name>X0TTH9_9ZZZZ</name>
<comment type="caution">
    <text evidence="1">The sequence shown here is derived from an EMBL/GenBank/DDBJ whole genome shotgun (WGS) entry which is preliminary data.</text>
</comment>
<organism evidence="1">
    <name type="scientific">marine sediment metagenome</name>
    <dbReference type="NCBI Taxonomy" id="412755"/>
    <lineage>
        <taxon>unclassified sequences</taxon>
        <taxon>metagenomes</taxon>
        <taxon>ecological metagenomes</taxon>
    </lineage>
</organism>
<accession>X0TTH9</accession>
<proteinExistence type="predicted"/>
<gene>
    <name evidence="1" type="ORF">S01H1_23306</name>
</gene>
<sequence length="121" mass="13214">PVNRRLKAIYLQGLGNISIGTPIDEGRAANNWFLTENAPFGGTTTLTSGNNSFEERMPQSVIGKKLYYTNNMPYIMALEYGLYKGVGPKTVAGDGGIYSDQAVGGWVRKELLTIRAAIRNI</sequence>
<dbReference type="EMBL" id="BARS01013411">
    <property type="protein sequence ID" value="GAF96509.1"/>
    <property type="molecule type" value="Genomic_DNA"/>
</dbReference>
<evidence type="ECO:0000313" key="1">
    <source>
        <dbReference type="EMBL" id="GAF96509.1"/>
    </source>
</evidence>